<proteinExistence type="predicted"/>
<gene>
    <name evidence="1" type="ORF">MVEG_12268</name>
</gene>
<dbReference type="SUPFAM" id="SSF52047">
    <property type="entry name" value="RNI-like"/>
    <property type="match status" value="1"/>
</dbReference>
<organism evidence="1 2">
    <name type="scientific">Podila verticillata NRRL 6337</name>
    <dbReference type="NCBI Taxonomy" id="1069443"/>
    <lineage>
        <taxon>Eukaryota</taxon>
        <taxon>Fungi</taxon>
        <taxon>Fungi incertae sedis</taxon>
        <taxon>Mucoromycota</taxon>
        <taxon>Mortierellomycotina</taxon>
        <taxon>Mortierellomycetes</taxon>
        <taxon>Mortierellales</taxon>
        <taxon>Mortierellaceae</taxon>
        <taxon>Podila</taxon>
    </lineage>
</organism>
<reference evidence="1 2" key="1">
    <citation type="submission" date="2011-02" db="EMBL/GenBank/DDBJ databases">
        <title>The Genome Sequence of Mortierella verticillata NRRL 6337.</title>
        <authorList>
            <consortium name="The Broad Institute Genome Sequencing Platform"/>
            <person name="Russ C."/>
            <person name="Cuomo C."/>
            <person name="Burger G."/>
            <person name="Gray M.W."/>
            <person name="Holland P.W.H."/>
            <person name="King N."/>
            <person name="Lang F.B.F."/>
            <person name="Roger A.J."/>
            <person name="Ruiz-Trillo I."/>
            <person name="Young S.K."/>
            <person name="Zeng Q."/>
            <person name="Gargeya S."/>
            <person name="Alvarado L."/>
            <person name="Berlin A."/>
            <person name="Chapman S.B."/>
            <person name="Chen Z."/>
            <person name="Freedman E."/>
            <person name="Gellesch M."/>
            <person name="Goldberg J."/>
            <person name="Griggs A."/>
            <person name="Gujja S."/>
            <person name="Heilman E."/>
            <person name="Heiman D."/>
            <person name="Howarth C."/>
            <person name="Mehta T."/>
            <person name="Neiman D."/>
            <person name="Pearson M."/>
            <person name="Roberts A."/>
            <person name="Saif S."/>
            <person name="Shea T."/>
            <person name="Shenoy N."/>
            <person name="Sisk P."/>
            <person name="Stolte C."/>
            <person name="Sykes S."/>
            <person name="White J."/>
            <person name="Yandava C."/>
            <person name="Haas B."/>
            <person name="Nusbaum C."/>
            <person name="Birren B."/>
        </authorList>
    </citation>
    <scope>NUCLEOTIDE SEQUENCE [LARGE SCALE GENOMIC DNA]</scope>
    <source>
        <strain evidence="1 2">NRRL 6337</strain>
    </source>
</reference>
<dbReference type="EMBL" id="KN042435">
    <property type="protein sequence ID" value="KFH61934.1"/>
    <property type="molecule type" value="Genomic_DNA"/>
</dbReference>
<evidence type="ECO:0000313" key="1">
    <source>
        <dbReference type="EMBL" id="KFH61934.1"/>
    </source>
</evidence>
<keyword evidence="2" id="KW-1185">Reference proteome</keyword>
<name>A0A086TJ07_9FUNG</name>
<dbReference type="AlphaFoldDB" id="A0A086TJ07"/>
<evidence type="ECO:0008006" key="3">
    <source>
        <dbReference type="Google" id="ProtNLM"/>
    </source>
</evidence>
<accession>A0A086TJ07</accession>
<dbReference type="Gene3D" id="3.80.10.10">
    <property type="entry name" value="Ribonuclease Inhibitor"/>
    <property type="match status" value="1"/>
</dbReference>
<protein>
    <recommendedName>
        <fullName evidence="3">F-box domain-containing protein</fullName>
    </recommendedName>
</protein>
<dbReference type="OrthoDB" id="2384330at2759"/>
<dbReference type="InterPro" id="IPR032675">
    <property type="entry name" value="LRR_dom_sf"/>
</dbReference>
<sequence length="482" mass="54799">MHLSMANLPEIVYRIGVAIPLFTKPDINGDSSFAPQDLIACTQVCRTWYSVLTPLRWYYFDDRAKYFQKVPLPLLQANSRHFRYLTLSSPVALRSTLLRELVIYGESLIANMDLLHKNPQLESLGLFFLDDIAYREIQTALDTTLQLRTLRVFCGRHPNIDHLVQFISNNTQLQDLELIDIAGVDKCVWTRPLMHLKDLRLNTYLSTSPGLVDLIRQCPNLESISFHARFGCPAETIARNVQECCPHLTSIRCLEGTSHRNRTWLLCTQEILLLLAATPRLVHFEMEMVELNAEISDALVAHAQYLETVHIYVEGMGDTLVHGGKILALCPNLKSFALASACNAWAPKDGLALLEQPWKSTGLESFWLDGIWYNGDRDDIAGDYEDFFEADPDDLEKDRGGCGVVMNQESELKETGKILSRYGWEQKGRTCSDDHDALGSRYANQLLRRLLQRVVVMPKVRGVSVNKFNFVKKGSSYRRIAF</sequence>
<evidence type="ECO:0000313" key="2">
    <source>
        <dbReference type="Proteomes" id="UP000243308"/>
    </source>
</evidence>
<dbReference type="Proteomes" id="UP000243308">
    <property type="component" value="Unassembled WGS sequence"/>
</dbReference>